<organism evidence="1 2">
    <name type="scientific">Chamaesiphon minutus (strain ATCC 27169 / PCC 6605)</name>
    <dbReference type="NCBI Taxonomy" id="1173020"/>
    <lineage>
        <taxon>Bacteria</taxon>
        <taxon>Bacillati</taxon>
        <taxon>Cyanobacteriota</taxon>
        <taxon>Cyanophyceae</taxon>
        <taxon>Gomontiellales</taxon>
        <taxon>Chamaesiphonaceae</taxon>
        <taxon>Chamaesiphon</taxon>
    </lineage>
</organism>
<gene>
    <name evidence="1" type="ORF">Cha6605_2743</name>
</gene>
<reference evidence="1 2" key="1">
    <citation type="submission" date="2012-05" db="EMBL/GenBank/DDBJ databases">
        <title>Finished chromosome of genome of Chamaesiphon sp. PCC 6605.</title>
        <authorList>
            <consortium name="US DOE Joint Genome Institute"/>
            <person name="Gugger M."/>
            <person name="Coursin T."/>
            <person name="Rippka R."/>
            <person name="Tandeau De Marsac N."/>
            <person name="Huntemann M."/>
            <person name="Wei C.-L."/>
            <person name="Han J."/>
            <person name="Detter J.C."/>
            <person name="Han C."/>
            <person name="Tapia R."/>
            <person name="Chen A."/>
            <person name="Kyrpides N."/>
            <person name="Mavromatis K."/>
            <person name="Markowitz V."/>
            <person name="Szeto E."/>
            <person name="Ivanova N."/>
            <person name="Pagani I."/>
            <person name="Pati A."/>
            <person name="Goodwin L."/>
            <person name="Nordberg H.P."/>
            <person name="Cantor M.N."/>
            <person name="Hua S.X."/>
            <person name="Woyke T."/>
            <person name="Kerfeld C.A."/>
        </authorList>
    </citation>
    <scope>NUCLEOTIDE SEQUENCE [LARGE SCALE GENOMIC DNA]</scope>
    <source>
        <strain evidence="2">ATCC 27169 / PCC 6605</strain>
    </source>
</reference>
<accession>K9UFB2</accession>
<sequence>MGLVSIRDRGCCYCGDLYLTSTLPFIRGGSKVPPAYSFPYVEGKIPSWERLALLGFAEGLARQRRSSLREGSANEREVVCVSGSPPGGNLPDYADALRSGFPTMEAQPCSETRQDKGAHRAGWVDLRNYRKMSIEIRCLEVDADATAEAEAAGGAAILVTSDIEQSGSDL</sequence>
<dbReference type="RefSeq" id="WP_015159928.1">
    <property type="nucleotide sequence ID" value="NC_019697.1"/>
</dbReference>
<protein>
    <submittedName>
        <fullName evidence="1">Uncharacterized protein</fullName>
    </submittedName>
</protein>
<dbReference type="Proteomes" id="UP000010366">
    <property type="component" value="Chromosome"/>
</dbReference>
<name>K9UFB2_CHAP6</name>
<dbReference type="EMBL" id="CP003600">
    <property type="protein sequence ID" value="AFY93782.1"/>
    <property type="molecule type" value="Genomic_DNA"/>
</dbReference>
<proteinExistence type="predicted"/>
<dbReference type="HOGENOM" id="CLU_1567902_0_0_3"/>
<evidence type="ECO:0000313" key="2">
    <source>
        <dbReference type="Proteomes" id="UP000010366"/>
    </source>
</evidence>
<evidence type="ECO:0000313" key="1">
    <source>
        <dbReference type="EMBL" id="AFY93782.1"/>
    </source>
</evidence>
<dbReference type="AlphaFoldDB" id="K9UFB2"/>
<keyword evidence="2" id="KW-1185">Reference proteome</keyword>
<dbReference type="KEGG" id="cmp:Cha6605_2743"/>